<dbReference type="PROSITE" id="PS50109">
    <property type="entry name" value="HIS_KIN"/>
    <property type="match status" value="1"/>
</dbReference>
<dbReference type="InterPro" id="IPR003661">
    <property type="entry name" value="HisK_dim/P_dom"/>
</dbReference>
<proteinExistence type="predicted"/>
<keyword evidence="7" id="KW-0547">Nucleotide-binding</keyword>
<dbReference type="CDD" id="cd00075">
    <property type="entry name" value="HATPase"/>
    <property type="match status" value="1"/>
</dbReference>
<dbReference type="FunFam" id="3.30.565.10:FF:000023">
    <property type="entry name" value="PAS domain-containing sensor histidine kinase"/>
    <property type="match status" value="1"/>
</dbReference>
<dbReference type="SUPFAM" id="SSF55874">
    <property type="entry name" value="ATPase domain of HSP90 chaperone/DNA topoisomerase II/histidine kinase"/>
    <property type="match status" value="1"/>
</dbReference>
<dbReference type="PANTHER" id="PTHR43547:SF2">
    <property type="entry name" value="HYBRID SIGNAL TRANSDUCTION HISTIDINE KINASE C"/>
    <property type="match status" value="1"/>
</dbReference>
<dbReference type="AlphaFoldDB" id="A0A4Q7MQ18"/>
<evidence type="ECO:0000256" key="2">
    <source>
        <dbReference type="ARBA" id="ARBA00004236"/>
    </source>
</evidence>
<reference evidence="14 15" key="1">
    <citation type="submission" date="2019-02" db="EMBL/GenBank/DDBJ databases">
        <title>Genomic Encyclopedia of Type Strains, Phase IV (KMG-IV): sequencing the most valuable type-strain genomes for metagenomic binning, comparative biology and taxonomic classification.</title>
        <authorList>
            <person name="Goeker M."/>
        </authorList>
    </citation>
    <scope>NUCLEOTIDE SEQUENCE [LARGE SCALE GENOMIC DNA]</scope>
    <source>
        <strain evidence="14 15">DSM 18116</strain>
    </source>
</reference>
<keyword evidence="8 14" id="KW-0418">Kinase</keyword>
<dbReference type="EC" id="2.7.13.3" evidence="3"/>
<dbReference type="InterPro" id="IPR003594">
    <property type="entry name" value="HATPase_dom"/>
</dbReference>
<evidence type="ECO:0000256" key="10">
    <source>
        <dbReference type="ARBA" id="ARBA00023012"/>
    </source>
</evidence>
<keyword evidence="4" id="KW-1003">Cell membrane</keyword>
<evidence type="ECO:0000313" key="15">
    <source>
        <dbReference type="Proteomes" id="UP000293874"/>
    </source>
</evidence>
<keyword evidence="10" id="KW-0902">Two-component regulatory system</keyword>
<dbReference type="Gene3D" id="1.10.287.130">
    <property type="match status" value="1"/>
</dbReference>
<evidence type="ECO:0000256" key="1">
    <source>
        <dbReference type="ARBA" id="ARBA00000085"/>
    </source>
</evidence>
<evidence type="ECO:0000256" key="8">
    <source>
        <dbReference type="ARBA" id="ARBA00022777"/>
    </source>
</evidence>
<comment type="subcellular location">
    <subcellularLocation>
        <location evidence="2">Cell membrane</location>
    </subcellularLocation>
</comment>
<dbReference type="SMART" id="SM00387">
    <property type="entry name" value="HATPase_c"/>
    <property type="match status" value="1"/>
</dbReference>
<feature type="transmembrane region" description="Helical" evidence="12">
    <location>
        <begin position="26"/>
        <end position="46"/>
    </location>
</feature>
<keyword evidence="12" id="KW-1133">Transmembrane helix</keyword>
<dbReference type="Pfam" id="PF02518">
    <property type="entry name" value="HATPase_c"/>
    <property type="match status" value="1"/>
</dbReference>
<dbReference type="GO" id="GO:0005524">
    <property type="term" value="F:ATP binding"/>
    <property type="evidence" value="ECO:0007669"/>
    <property type="project" value="UniProtKB-KW"/>
</dbReference>
<keyword evidence="12" id="KW-0812">Transmembrane</keyword>
<keyword evidence="11 12" id="KW-0472">Membrane</keyword>
<dbReference type="Proteomes" id="UP000293874">
    <property type="component" value="Unassembled WGS sequence"/>
</dbReference>
<dbReference type="EMBL" id="SGXA01000002">
    <property type="protein sequence ID" value="RZS70796.1"/>
    <property type="molecule type" value="Genomic_DNA"/>
</dbReference>
<evidence type="ECO:0000256" key="3">
    <source>
        <dbReference type="ARBA" id="ARBA00012438"/>
    </source>
</evidence>
<dbReference type="InterPro" id="IPR036890">
    <property type="entry name" value="HATPase_C_sf"/>
</dbReference>
<evidence type="ECO:0000256" key="11">
    <source>
        <dbReference type="ARBA" id="ARBA00023136"/>
    </source>
</evidence>
<evidence type="ECO:0000256" key="6">
    <source>
        <dbReference type="ARBA" id="ARBA00022679"/>
    </source>
</evidence>
<evidence type="ECO:0000256" key="7">
    <source>
        <dbReference type="ARBA" id="ARBA00022741"/>
    </source>
</evidence>
<dbReference type="PANTHER" id="PTHR43547">
    <property type="entry name" value="TWO-COMPONENT HISTIDINE KINASE"/>
    <property type="match status" value="1"/>
</dbReference>
<evidence type="ECO:0000256" key="4">
    <source>
        <dbReference type="ARBA" id="ARBA00022475"/>
    </source>
</evidence>
<sequence>MGLLPVDRMRVMTATTKTYHLQLRKIFPVIIVLISLSLIGTIYVQYNWLLTMEAEKQHEFKSKLVKSMGEVANSLMEQKSTLPTLKTFRNKPGLTWPSEQFRLELMKPPTIAQKFTEFEVQEKLQKAFDNQEGLKGIKFEFAITANVNLMHYELKSANFLNLWQDTVNNLQLVYYFQPESGSDLENLVPEEVMMVVVPNVKKLVLKQMRWMIIGAIFFTIVIILAFYVTVAALIRQKKMSEIKNDFINNMTHEFKTPLATISLAVDALRNEKVLQDRQKMEYFSGIIKEENKRMNKHVETILQAAVMDRQELQLAKRPVHMHELLNDIIDDYTLRLQEKQGSAELQLNARRDLVEADPVHFRNLFSNLIDNAVKYSNDNLFIRITTHSTNKNLVVRVEDNGIGMSKETVRRIFEKFYRAHTGNIHNVKGFGLGLSYVKTMVDAHHGKIKVDSTLGRGSVFTLEFPLLKETAVDPEMA</sequence>
<organism evidence="14 15">
    <name type="scientific">Pseudobacter ginsenosidimutans</name>
    <dbReference type="NCBI Taxonomy" id="661488"/>
    <lineage>
        <taxon>Bacteria</taxon>
        <taxon>Pseudomonadati</taxon>
        <taxon>Bacteroidota</taxon>
        <taxon>Chitinophagia</taxon>
        <taxon>Chitinophagales</taxon>
        <taxon>Chitinophagaceae</taxon>
        <taxon>Pseudobacter</taxon>
    </lineage>
</organism>
<evidence type="ECO:0000313" key="14">
    <source>
        <dbReference type="EMBL" id="RZS70796.1"/>
    </source>
</evidence>
<evidence type="ECO:0000259" key="13">
    <source>
        <dbReference type="PROSITE" id="PS50109"/>
    </source>
</evidence>
<dbReference type="GO" id="GO:0005886">
    <property type="term" value="C:plasma membrane"/>
    <property type="evidence" value="ECO:0007669"/>
    <property type="project" value="UniProtKB-SubCell"/>
</dbReference>
<dbReference type="Pfam" id="PF00512">
    <property type="entry name" value="HisKA"/>
    <property type="match status" value="1"/>
</dbReference>
<dbReference type="InterPro" id="IPR004358">
    <property type="entry name" value="Sig_transdc_His_kin-like_C"/>
</dbReference>
<dbReference type="InterPro" id="IPR005467">
    <property type="entry name" value="His_kinase_dom"/>
</dbReference>
<evidence type="ECO:0000256" key="9">
    <source>
        <dbReference type="ARBA" id="ARBA00022840"/>
    </source>
</evidence>
<dbReference type="PRINTS" id="PR00344">
    <property type="entry name" value="BCTRLSENSOR"/>
</dbReference>
<dbReference type="SUPFAM" id="SSF47384">
    <property type="entry name" value="Homodimeric domain of signal transducing histidine kinase"/>
    <property type="match status" value="1"/>
</dbReference>
<dbReference type="SMART" id="SM00388">
    <property type="entry name" value="HisKA"/>
    <property type="match status" value="1"/>
</dbReference>
<accession>A0A4Q7MQ18</accession>
<evidence type="ECO:0000256" key="5">
    <source>
        <dbReference type="ARBA" id="ARBA00022553"/>
    </source>
</evidence>
<dbReference type="Gene3D" id="3.30.565.10">
    <property type="entry name" value="Histidine kinase-like ATPase, C-terminal domain"/>
    <property type="match status" value="1"/>
</dbReference>
<comment type="catalytic activity">
    <reaction evidence="1">
        <text>ATP + protein L-histidine = ADP + protein N-phospho-L-histidine.</text>
        <dbReference type="EC" id="2.7.13.3"/>
    </reaction>
</comment>
<keyword evidence="5" id="KW-0597">Phosphoprotein</keyword>
<dbReference type="InterPro" id="IPR036097">
    <property type="entry name" value="HisK_dim/P_sf"/>
</dbReference>
<protein>
    <recommendedName>
        <fullName evidence="3">histidine kinase</fullName>
        <ecNumber evidence="3">2.7.13.3</ecNumber>
    </recommendedName>
</protein>
<comment type="caution">
    <text evidence="14">The sequence shown here is derived from an EMBL/GenBank/DDBJ whole genome shotgun (WGS) entry which is preliminary data.</text>
</comment>
<evidence type="ECO:0000256" key="12">
    <source>
        <dbReference type="SAM" id="Phobius"/>
    </source>
</evidence>
<dbReference type="GO" id="GO:0000155">
    <property type="term" value="F:phosphorelay sensor kinase activity"/>
    <property type="evidence" value="ECO:0007669"/>
    <property type="project" value="InterPro"/>
</dbReference>
<keyword evidence="9" id="KW-0067">ATP-binding</keyword>
<keyword evidence="6" id="KW-0808">Transferase</keyword>
<keyword evidence="15" id="KW-1185">Reference proteome</keyword>
<gene>
    <name evidence="14" type="ORF">EV199_2691</name>
</gene>
<dbReference type="CDD" id="cd00082">
    <property type="entry name" value="HisKA"/>
    <property type="match status" value="1"/>
</dbReference>
<feature type="transmembrane region" description="Helical" evidence="12">
    <location>
        <begin position="210"/>
        <end position="234"/>
    </location>
</feature>
<name>A0A4Q7MQ18_9BACT</name>
<feature type="domain" description="Histidine kinase" evidence="13">
    <location>
        <begin position="249"/>
        <end position="468"/>
    </location>
</feature>